<dbReference type="RefSeq" id="WP_282586486.1">
    <property type="nucleotide sequence ID" value="NZ_JAMOIM010000013.1"/>
</dbReference>
<sequence>MKLLIVIWSSLVVSGLTGGVAEAADLAPLYGQPDNEEAFPPQQYTFGTGWYLRGDLTASDDVKLNTLGTLTDKRDWNYGVGGGVGYKFNDYFRADVTGDYLGTQKSIERSADSFGTISTLKSNLRRFDGLVNAYIDLGTWGGFTPYIGAGVGFAGLRLDGSSVNTPLGAKSHYTKYSGETRYDLAWAAMAGLTYSVSANLLVDIGYRYLDLGTYKAPNIPSSPFNAAKTDLNAHEIRAGLRYMIY</sequence>
<dbReference type="EMBL" id="JAMOIM010000013">
    <property type="protein sequence ID" value="MCW6510113.1"/>
    <property type="molecule type" value="Genomic_DNA"/>
</dbReference>
<dbReference type="SUPFAM" id="SSF56925">
    <property type="entry name" value="OMPA-like"/>
    <property type="match status" value="1"/>
</dbReference>
<evidence type="ECO:0000256" key="2">
    <source>
        <dbReference type="SAM" id="SignalP"/>
    </source>
</evidence>
<dbReference type="AlphaFoldDB" id="A0AA42CK14"/>
<feature type="domain" description="Outer membrane protein beta-barrel" evidence="3">
    <location>
        <begin position="40"/>
        <end position="242"/>
    </location>
</feature>
<name>A0AA42CK14_9HYPH</name>
<dbReference type="InterPro" id="IPR027385">
    <property type="entry name" value="Beta-barrel_OMP"/>
</dbReference>
<keyword evidence="5" id="KW-1185">Reference proteome</keyword>
<keyword evidence="1 2" id="KW-0732">Signal</keyword>
<gene>
    <name evidence="4" type="ORF">M8523_19015</name>
</gene>
<evidence type="ECO:0000259" key="3">
    <source>
        <dbReference type="Pfam" id="PF13505"/>
    </source>
</evidence>
<dbReference type="Proteomes" id="UP001165667">
    <property type="component" value="Unassembled WGS sequence"/>
</dbReference>
<dbReference type="Gene3D" id="2.40.160.20">
    <property type="match status" value="1"/>
</dbReference>
<comment type="caution">
    <text evidence="4">The sequence shown here is derived from an EMBL/GenBank/DDBJ whole genome shotgun (WGS) entry which is preliminary data.</text>
</comment>
<organism evidence="4 5">
    <name type="scientific">Lichenifustis flavocetrariae</name>
    <dbReference type="NCBI Taxonomy" id="2949735"/>
    <lineage>
        <taxon>Bacteria</taxon>
        <taxon>Pseudomonadati</taxon>
        <taxon>Pseudomonadota</taxon>
        <taxon>Alphaproteobacteria</taxon>
        <taxon>Hyphomicrobiales</taxon>
        <taxon>Lichenihabitantaceae</taxon>
        <taxon>Lichenifustis</taxon>
    </lineage>
</organism>
<dbReference type="InterPro" id="IPR011250">
    <property type="entry name" value="OMP/PagP_B-barrel"/>
</dbReference>
<proteinExistence type="predicted"/>
<feature type="chain" id="PRO_5041235174" evidence="2">
    <location>
        <begin position="24"/>
        <end position="245"/>
    </location>
</feature>
<evidence type="ECO:0000256" key="1">
    <source>
        <dbReference type="ARBA" id="ARBA00022729"/>
    </source>
</evidence>
<evidence type="ECO:0000313" key="4">
    <source>
        <dbReference type="EMBL" id="MCW6510113.1"/>
    </source>
</evidence>
<dbReference type="Pfam" id="PF13505">
    <property type="entry name" value="OMP_b-brl"/>
    <property type="match status" value="1"/>
</dbReference>
<protein>
    <submittedName>
        <fullName evidence="4">Outer membrane beta-barrel protein</fullName>
    </submittedName>
</protein>
<feature type="signal peptide" evidence="2">
    <location>
        <begin position="1"/>
        <end position="23"/>
    </location>
</feature>
<accession>A0AA42CK14</accession>
<evidence type="ECO:0000313" key="5">
    <source>
        <dbReference type="Proteomes" id="UP001165667"/>
    </source>
</evidence>
<reference evidence="4" key="1">
    <citation type="submission" date="2022-05" db="EMBL/GenBank/DDBJ databases">
        <authorList>
            <person name="Pankratov T."/>
        </authorList>
    </citation>
    <scope>NUCLEOTIDE SEQUENCE</scope>
    <source>
        <strain evidence="4">BP6-180914</strain>
    </source>
</reference>